<evidence type="ECO:0000259" key="11">
    <source>
        <dbReference type="PROSITE" id="PS50262"/>
    </source>
</evidence>
<keyword evidence="6" id="KW-0472">Membrane</keyword>
<evidence type="ECO:0000256" key="9">
    <source>
        <dbReference type="ARBA" id="ARBA00023224"/>
    </source>
</evidence>
<dbReference type="Pfam" id="PF00084">
    <property type="entry name" value="Sushi"/>
    <property type="match status" value="1"/>
</dbReference>
<protein>
    <recommendedName>
        <fullName evidence="14">G-protein coupled receptors family 1 profile domain-containing protein</fullName>
    </recommendedName>
</protein>
<evidence type="ECO:0000259" key="12">
    <source>
        <dbReference type="PROSITE" id="PS50923"/>
    </source>
</evidence>
<dbReference type="InterPro" id="IPR035976">
    <property type="entry name" value="Sushi/SCR/CCP_sf"/>
</dbReference>
<evidence type="ECO:0000256" key="2">
    <source>
        <dbReference type="ARBA" id="ARBA00022692"/>
    </source>
</evidence>
<sequence length="518" mass="60035">MTLDMLIVYKPRSGGNKKSCRMEQDSHLLVHIDYVDIPESKCNCGIPDRTGNLDLSQTRREDAIGIHRRIHASCSEGYYLIGSGRLTCQSNGEWKYDILCEDEDGWKKYGQRIYRLVTEIETWNSAKIYCESKDAYLVEIDSLDENTWVFENFIVPNLPGLRPMLNPPPQWGFWISFYITPAIVTLGLIGNMLCFIVMKRKSLRQRSYSHFLCALAVFDSLTLVGRQVDLVNMYLDKYTEIGNMFSTFSDFGCKIYFFSLNICYLMSAWLIVCMSLERLQAVCFPFKKTPLKTQSGAVSIISCLFLILSLSQFFRFSFFGRSGSRCGAYVEHREIYLNLHIYGYMFTLMFGFPFFVVLIGNFSVLLKIRRIQKDIYERSNGGKSNMCQSRAVFRKRSFKTTATLLTISFTYIVTMLPLLIISIILYAVVDMNTIEGIYLYFRLKPYSEVISTFSYINYSINFCIYVLSGKLFRKELNRMFTHSRSSSQTTGMVIKASRQELIRMKDAIKVEQSEERFL</sequence>
<accession>K1QPX9</accession>
<evidence type="ECO:0000256" key="1">
    <source>
        <dbReference type="ARBA" id="ARBA00004141"/>
    </source>
</evidence>
<dbReference type="PROSITE" id="PS50923">
    <property type="entry name" value="SUSHI"/>
    <property type="match status" value="1"/>
</dbReference>
<dbReference type="SUPFAM" id="SSF81321">
    <property type="entry name" value="Family A G protein-coupled receptor-like"/>
    <property type="match status" value="1"/>
</dbReference>
<dbReference type="InterPro" id="IPR000276">
    <property type="entry name" value="GPCR_Rhodpsn"/>
</dbReference>
<evidence type="ECO:0000256" key="3">
    <source>
        <dbReference type="ARBA" id="ARBA00022729"/>
    </source>
</evidence>
<dbReference type="InterPro" id="IPR016186">
    <property type="entry name" value="C-type_lectin-like/link_sf"/>
</dbReference>
<dbReference type="InParanoid" id="K1QPX9"/>
<feature type="domain" description="G-protein coupled receptors family 1 profile" evidence="11">
    <location>
        <begin position="190"/>
        <end position="465"/>
    </location>
</feature>
<keyword evidence="10" id="KW-0768">Sushi</keyword>
<keyword evidence="2" id="KW-0812">Transmembrane</keyword>
<comment type="subcellular location">
    <subcellularLocation>
        <location evidence="1">Membrane</location>
        <topology evidence="1">Multi-pass membrane protein</topology>
    </subcellularLocation>
</comment>
<dbReference type="GO" id="GO:0005886">
    <property type="term" value="C:plasma membrane"/>
    <property type="evidence" value="ECO:0007669"/>
    <property type="project" value="TreeGrafter"/>
</dbReference>
<comment type="caution">
    <text evidence="10">Lacks conserved residue(s) required for the propagation of feature annotation.</text>
</comment>
<dbReference type="SMART" id="SM00032">
    <property type="entry name" value="CCP"/>
    <property type="match status" value="1"/>
</dbReference>
<dbReference type="PANTHER" id="PTHR24243:SF230">
    <property type="entry name" value="G-PROTEIN COUPLED RECEPTORS FAMILY 1 PROFILE DOMAIN-CONTAINING PROTEIN"/>
    <property type="match status" value="1"/>
</dbReference>
<proteinExistence type="predicted"/>
<keyword evidence="9" id="KW-0807">Transducer</keyword>
<feature type="domain" description="Sushi" evidence="12">
    <location>
        <begin position="42"/>
        <end position="102"/>
    </location>
</feature>
<dbReference type="Gene3D" id="3.10.100.10">
    <property type="entry name" value="Mannose-Binding Protein A, subunit A"/>
    <property type="match status" value="1"/>
</dbReference>
<dbReference type="SUPFAM" id="SSF56436">
    <property type="entry name" value="C-type lectin-like"/>
    <property type="match status" value="1"/>
</dbReference>
<evidence type="ECO:0000256" key="4">
    <source>
        <dbReference type="ARBA" id="ARBA00022989"/>
    </source>
</evidence>
<dbReference type="PRINTS" id="PR00237">
    <property type="entry name" value="GPCRRHODOPSN"/>
</dbReference>
<dbReference type="EMBL" id="JH817018">
    <property type="protein sequence ID" value="EKC33194.1"/>
    <property type="molecule type" value="Genomic_DNA"/>
</dbReference>
<keyword evidence="8" id="KW-0675">Receptor</keyword>
<organism evidence="13">
    <name type="scientific">Magallana gigas</name>
    <name type="common">Pacific oyster</name>
    <name type="synonym">Crassostrea gigas</name>
    <dbReference type="NCBI Taxonomy" id="29159"/>
    <lineage>
        <taxon>Eukaryota</taxon>
        <taxon>Metazoa</taxon>
        <taxon>Spiralia</taxon>
        <taxon>Lophotrochozoa</taxon>
        <taxon>Mollusca</taxon>
        <taxon>Bivalvia</taxon>
        <taxon>Autobranchia</taxon>
        <taxon>Pteriomorphia</taxon>
        <taxon>Ostreida</taxon>
        <taxon>Ostreoidea</taxon>
        <taxon>Ostreidae</taxon>
        <taxon>Magallana</taxon>
    </lineage>
</organism>
<evidence type="ECO:0000256" key="8">
    <source>
        <dbReference type="ARBA" id="ARBA00023170"/>
    </source>
</evidence>
<dbReference type="SUPFAM" id="SSF57535">
    <property type="entry name" value="Complement control module/SCR domain"/>
    <property type="match status" value="1"/>
</dbReference>
<dbReference type="CDD" id="cd00037">
    <property type="entry name" value="CLECT"/>
    <property type="match status" value="1"/>
</dbReference>
<dbReference type="PANTHER" id="PTHR24243">
    <property type="entry name" value="G-PROTEIN COUPLED RECEPTOR"/>
    <property type="match status" value="1"/>
</dbReference>
<evidence type="ECO:0000313" key="13">
    <source>
        <dbReference type="EMBL" id="EKC33194.1"/>
    </source>
</evidence>
<evidence type="ECO:0000256" key="10">
    <source>
        <dbReference type="PROSITE-ProRule" id="PRU00302"/>
    </source>
</evidence>
<dbReference type="GO" id="GO:0004930">
    <property type="term" value="F:G protein-coupled receptor activity"/>
    <property type="evidence" value="ECO:0007669"/>
    <property type="project" value="UniProtKB-KW"/>
</dbReference>
<dbReference type="Pfam" id="PF00001">
    <property type="entry name" value="7tm_1"/>
    <property type="match status" value="1"/>
</dbReference>
<dbReference type="AlphaFoldDB" id="K1QPX9"/>
<dbReference type="CDD" id="cd14978">
    <property type="entry name" value="7tmA_FMRFamide_R-like"/>
    <property type="match status" value="1"/>
</dbReference>
<dbReference type="SMART" id="SM01381">
    <property type="entry name" value="7TM_GPCR_Srsx"/>
    <property type="match status" value="1"/>
</dbReference>
<keyword evidence="5" id="KW-0297">G-protein coupled receptor</keyword>
<evidence type="ECO:0000256" key="5">
    <source>
        <dbReference type="ARBA" id="ARBA00023040"/>
    </source>
</evidence>
<evidence type="ECO:0000256" key="6">
    <source>
        <dbReference type="ARBA" id="ARBA00023136"/>
    </source>
</evidence>
<dbReference type="HOGENOM" id="CLU_526048_0_0_1"/>
<dbReference type="Gene3D" id="1.20.1070.10">
    <property type="entry name" value="Rhodopsin 7-helix transmembrane proteins"/>
    <property type="match status" value="1"/>
</dbReference>
<dbReference type="InterPro" id="IPR017452">
    <property type="entry name" value="GPCR_Rhodpsn_7TM"/>
</dbReference>
<dbReference type="CDD" id="cd00033">
    <property type="entry name" value="CCP"/>
    <property type="match status" value="1"/>
</dbReference>
<reference evidence="13" key="1">
    <citation type="journal article" date="2012" name="Nature">
        <title>The oyster genome reveals stress adaptation and complexity of shell formation.</title>
        <authorList>
            <person name="Zhang G."/>
            <person name="Fang X."/>
            <person name="Guo X."/>
            <person name="Li L."/>
            <person name="Luo R."/>
            <person name="Xu F."/>
            <person name="Yang P."/>
            <person name="Zhang L."/>
            <person name="Wang X."/>
            <person name="Qi H."/>
            <person name="Xiong Z."/>
            <person name="Que H."/>
            <person name="Xie Y."/>
            <person name="Holland P.W."/>
            <person name="Paps J."/>
            <person name="Zhu Y."/>
            <person name="Wu F."/>
            <person name="Chen Y."/>
            <person name="Wang J."/>
            <person name="Peng C."/>
            <person name="Meng J."/>
            <person name="Yang L."/>
            <person name="Liu J."/>
            <person name="Wen B."/>
            <person name="Zhang N."/>
            <person name="Huang Z."/>
            <person name="Zhu Q."/>
            <person name="Feng Y."/>
            <person name="Mount A."/>
            <person name="Hedgecock D."/>
            <person name="Xu Z."/>
            <person name="Liu Y."/>
            <person name="Domazet-Loso T."/>
            <person name="Du Y."/>
            <person name="Sun X."/>
            <person name="Zhang S."/>
            <person name="Liu B."/>
            <person name="Cheng P."/>
            <person name="Jiang X."/>
            <person name="Li J."/>
            <person name="Fan D."/>
            <person name="Wang W."/>
            <person name="Fu W."/>
            <person name="Wang T."/>
            <person name="Wang B."/>
            <person name="Zhang J."/>
            <person name="Peng Z."/>
            <person name="Li Y."/>
            <person name="Li N."/>
            <person name="Wang J."/>
            <person name="Chen M."/>
            <person name="He Y."/>
            <person name="Tan F."/>
            <person name="Song X."/>
            <person name="Zheng Q."/>
            <person name="Huang R."/>
            <person name="Yang H."/>
            <person name="Du X."/>
            <person name="Chen L."/>
            <person name="Yang M."/>
            <person name="Gaffney P.M."/>
            <person name="Wang S."/>
            <person name="Luo L."/>
            <person name="She Z."/>
            <person name="Ming Y."/>
            <person name="Huang W."/>
            <person name="Zhang S."/>
            <person name="Huang B."/>
            <person name="Zhang Y."/>
            <person name="Qu T."/>
            <person name="Ni P."/>
            <person name="Miao G."/>
            <person name="Wang J."/>
            <person name="Wang Q."/>
            <person name="Steinberg C.E."/>
            <person name="Wang H."/>
            <person name="Li N."/>
            <person name="Qian L."/>
            <person name="Zhang G."/>
            <person name="Li Y."/>
            <person name="Yang H."/>
            <person name="Liu X."/>
            <person name="Wang J."/>
            <person name="Yin Y."/>
            <person name="Wang J."/>
        </authorList>
    </citation>
    <scope>NUCLEOTIDE SEQUENCE [LARGE SCALE GENOMIC DNA]</scope>
    <source>
        <strain evidence="13">05x7-T-G4-1.051#20</strain>
    </source>
</reference>
<evidence type="ECO:0008006" key="14">
    <source>
        <dbReference type="Google" id="ProtNLM"/>
    </source>
</evidence>
<keyword evidence="3" id="KW-0732">Signal</keyword>
<keyword evidence="4" id="KW-1133">Transmembrane helix</keyword>
<gene>
    <name evidence="13" type="ORF">CGI_10010038</name>
</gene>
<evidence type="ECO:0000256" key="7">
    <source>
        <dbReference type="ARBA" id="ARBA00023157"/>
    </source>
</evidence>
<dbReference type="InterPro" id="IPR016187">
    <property type="entry name" value="CTDL_fold"/>
</dbReference>
<dbReference type="Gene3D" id="2.10.70.10">
    <property type="entry name" value="Complement Module, domain 1"/>
    <property type="match status" value="1"/>
</dbReference>
<dbReference type="InterPro" id="IPR000436">
    <property type="entry name" value="Sushi_SCR_CCP_dom"/>
</dbReference>
<name>K1QPX9_MAGGI</name>
<keyword evidence="7" id="KW-1015">Disulfide bond</keyword>
<dbReference type="PROSITE" id="PS50262">
    <property type="entry name" value="G_PROTEIN_RECEP_F1_2"/>
    <property type="match status" value="1"/>
</dbReference>